<feature type="transmembrane region" description="Helical" evidence="17">
    <location>
        <begin position="109"/>
        <end position="134"/>
    </location>
</feature>
<dbReference type="Pfam" id="PF17854">
    <property type="entry name" value="FtsK_alpha"/>
    <property type="match status" value="1"/>
</dbReference>
<dbReference type="EMBL" id="CP060712">
    <property type="protein sequence ID" value="QNN50240.1"/>
    <property type="molecule type" value="Genomic_DNA"/>
</dbReference>
<dbReference type="Pfam" id="PF13491">
    <property type="entry name" value="FtsK_4TM"/>
    <property type="match status" value="1"/>
</dbReference>
<comment type="similarity">
    <text evidence="2">Belongs to the FtsK/SpoIIIE/SftA family.</text>
</comment>
<dbReference type="Gene3D" id="3.30.980.40">
    <property type="match status" value="1"/>
</dbReference>
<dbReference type="InterPro" id="IPR036388">
    <property type="entry name" value="WH-like_DNA-bd_sf"/>
</dbReference>
<keyword evidence="9 17" id="KW-1133">Transmembrane helix</keyword>
<feature type="compositionally biased region" description="Acidic residues" evidence="16">
    <location>
        <begin position="897"/>
        <end position="906"/>
    </location>
</feature>
<evidence type="ECO:0000256" key="4">
    <source>
        <dbReference type="ARBA" id="ARBA00022618"/>
    </source>
</evidence>
<evidence type="ECO:0000256" key="5">
    <source>
        <dbReference type="ARBA" id="ARBA00022692"/>
    </source>
</evidence>
<dbReference type="InterPro" id="IPR018541">
    <property type="entry name" value="Ftsk_gamma"/>
</dbReference>
<reference evidence="19 20" key="1">
    <citation type="submission" date="2020-08" db="EMBL/GenBank/DDBJ databases">
        <title>Genome sequence of Phycicoccus endophyticus JCM 31784T.</title>
        <authorList>
            <person name="Hyun D.-W."/>
            <person name="Bae J.-W."/>
        </authorList>
    </citation>
    <scope>NUCLEOTIDE SEQUENCE [LARGE SCALE GENOMIC DNA]</scope>
    <source>
        <strain evidence="19 20">JCM 31784</strain>
    </source>
</reference>
<dbReference type="Gene3D" id="1.10.10.10">
    <property type="entry name" value="Winged helix-like DNA-binding domain superfamily/Winged helix DNA-binding domain"/>
    <property type="match status" value="1"/>
</dbReference>
<feature type="domain" description="FtsK" evidence="18">
    <location>
        <begin position="479"/>
        <end position="679"/>
    </location>
</feature>
<feature type="binding site" evidence="15">
    <location>
        <begin position="496"/>
        <end position="503"/>
    </location>
    <ligand>
        <name>ATP</name>
        <dbReference type="ChEBI" id="CHEBI:30616"/>
    </ligand>
</feature>
<dbReference type="Pfam" id="PF09397">
    <property type="entry name" value="FtsK_gamma"/>
    <property type="match status" value="1"/>
</dbReference>
<dbReference type="InterPro" id="IPR050206">
    <property type="entry name" value="FtsK/SpoIIIE/SftA"/>
</dbReference>
<dbReference type="GO" id="GO:0005886">
    <property type="term" value="C:plasma membrane"/>
    <property type="evidence" value="ECO:0007669"/>
    <property type="project" value="UniProtKB-SubCell"/>
</dbReference>
<keyword evidence="5 17" id="KW-0812">Transmembrane</keyword>
<dbReference type="InterPro" id="IPR036390">
    <property type="entry name" value="WH_DNA-bd_sf"/>
</dbReference>
<evidence type="ECO:0000256" key="6">
    <source>
        <dbReference type="ARBA" id="ARBA00022741"/>
    </source>
</evidence>
<comment type="function">
    <text evidence="13">Essential cell division protein that coordinates cell division and chromosome segregation. The N-terminus is involved in assembly of the cell-division machinery. The C-terminus functions as a DNA motor that moves dsDNA in an ATP-dependent manner towards the dif recombination site, which is located within the replication terminus region. Required for activation of the Xer recombinase, allowing activation of chromosome unlinking by recombination.</text>
</comment>
<dbReference type="InterPro" id="IPR041027">
    <property type="entry name" value="FtsK_alpha"/>
</dbReference>
<evidence type="ECO:0000256" key="17">
    <source>
        <dbReference type="SAM" id="Phobius"/>
    </source>
</evidence>
<dbReference type="GO" id="GO:0005524">
    <property type="term" value="F:ATP binding"/>
    <property type="evidence" value="ECO:0007669"/>
    <property type="project" value="UniProtKB-UniRule"/>
</dbReference>
<sequence length="912" mass="95857">MATRTSTTSRARGGTRRPASRSGSAAPRARRRTPPKGGLPLPLRAAQSTWMGLAHATGAVARKVGDTGRDLEPEHRRDGVGLLLVALAVVVASREWWGMPGAVGTIVHAVVAGTLGKVGYAAPLVLLAFGLRILRAPADDAATSRMAVGTVALTFATCGLVHVSAGIPTPPEGADGMRAAGGIIGFLASSPLEAAVSVYGTVPLLLLLGLFGVLVLTATPLHQVPQRLREVADRLTGAQPATAEDPEPEPEPRRRRPRRTPETDEVAEREAFEQAVAVDPRTGKRLRPGQKRPAAPDAAAAGGDPAGSAGLAPSAAAAKTSLEAPPTSQLPQRVEQLSLAGDVTYALPDSGILSAGSPHKTRSAANDRVVEALTQVLEQFDIDAQVTGFTRGPTVTRYEVELGPGIKVERVTALSRNIAYAVASADVRILSPIPGKSAIGIEIPNTDREKVSLGDVLRSQVARGTEHPMVMGVGKDVEGGYVIANLAKMPHMLVAGATGAGKSSFVNSLIVSVLMRATPDEVRLVLVDPKRVELTAYEGIPHLITPIITSPKKAAEALQWVVREMDTRYDDLAQFGFKHIDDFNKAVRAGKVSPVPGSERVIAPYPYLLVIVDELADLMMVAPRDVEESIVRITQLARAAGIHLVLATQRPSVDVVTGLIKANVPSRMAFATSSLADSRVVLDQPGAEKLIGQGDALFLPMGASKPMRVQGAWVTESEIHGVVGHVKGQLAPAYREDVTVAAPKKQVDDDIGDDLDLLLQATELVVTTQFGSTSMLQRKLRVGFAKAGRLMDLLESRGVVGPSEGSKARDVLVKAEDLPTTLALLRGEDVPEAEEPFDGEAMDGDAHTLARAAAPGGATPPAGPSGEDTAEVPVVRYGVDAVAEDLDRYPVAVDHGDGEDGSEDAWDLTGRR</sequence>
<feature type="region of interest" description="Disordered" evidence="16">
    <location>
        <begin position="888"/>
        <end position="912"/>
    </location>
</feature>
<dbReference type="InterPro" id="IPR027417">
    <property type="entry name" value="P-loop_NTPase"/>
</dbReference>
<dbReference type="Proteomes" id="UP000515976">
    <property type="component" value="Chromosome"/>
</dbReference>
<feature type="region of interest" description="Disordered" evidence="16">
    <location>
        <begin position="1"/>
        <end position="42"/>
    </location>
</feature>
<evidence type="ECO:0000256" key="9">
    <source>
        <dbReference type="ARBA" id="ARBA00022989"/>
    </source>
</evidence>
<dbReference type="PANTHER" id="PTHR22683:SF41">
    <property type="entry name" value="DNA TRANSLOCASE FTSK"/>
    <property type="match status" value="1"/>
</dbReference>
<name>A0A7G9R3R5_9MICO</name>
<dbReference type="Pfam" id="PF01580">
    <property type="entry name" value="FtsK_SpoIIIE"/>
    <property type="match status" value="1"/>
</dbReference>
<evidence type="ECO:0000256" key="7">
    <source>
        <dbReference type="ARBA" id="ARBA00022829"/>
    </source>
</evidence>
<feature type="compositionally biased region" description="Basic and acidic residues" evidence="16">
    <location>
        <begin position="259"/>
        <end position="272"/>
    </location>
</feature>
<evidence type="ECO:0000256" key="2">
    <source>
        <dbReference type="ARBA" id="ARBA00006474"/>
    </source>
</evidence>
<accession>A0A7G9R3R5</accession>
<dbReference type="SUPFAM" id="SSF52540">
    <property type="entry name" value="P-loop containing nucleoside triphosphate hydrolases"/>
    <property type="match status" value="1"/>
</dbReference>
<evidence type="ECO:0000256" key="8">
    <source>
        <dbReference type="ARBA" id="ARBA00022840"/>
    </source>
</evidence>
<dbReference type="PANTHER" id="PTHR22683">
    <property type="entry name" value="SPORULATION PROTEIN RELATED"/>
    <property type="match status" value="1"/>
</dbReference>
<gene>
    <name evidence="19" type="ORF">H9L10_04140</name>
</gene>
<evidence type="ECO:0000256" key="1">
    <source>
        <dbReference type="ARBA" id="ARBA00004651"/>
    </source>
</evidence>
<evidence type="ECO:0000313" key="20">
    <source>
        <dbReference type="Proteomes" id="UP000515976"/>
    </source>
</evidence>
<protein>
    <submittedName>
        <fullName evidence="19">DNA translocase FtsK 4TM domain-containing protein</fullName>
    </submittedName>
</protein>
<evidence type="ECO:0000256" key="3">
    <source>
        <dbReference type="ARBA" id="ARBA00022475"/>
    </source>
</evidence>
<keyword evidence="11 17" id="KW-0472">Membrane</keyword>
<dbReference type="RefSeq" id="WP_166097610.1">
    <property type="nucleotide sequence ID" value="NZ_BMMY01000001.1"/>
</dbReference>
<dbReference type="InterPro" id="IPR002543">
    <property type="entry name" value="FtsK_dom"/>
</dbReference>
<keyword evidence="7" id="KW-0159">Chromosome partition</keyword>
<feature type="transmembrane region" description="Helical" evidence="17">
    <location>
        <begin position="196"/>
        <end position="219"/>
    </location>
</feature>
<evidence type="ECO:0000256" key="11">
    <source>
        <dbReference type="ARBA" id="ARBA00023136"/>
    </source>
</evidence>
<dbReference type="CDD" id="cd01127">
    <property type="entry name" value="TrwB_TraG_TraD_VirD4"/>
    <property type="match status" value="1"/>
</dbReference>
<dbReference type="GO" id="GO:0051301">
    <property type="term" value="P:cell division"/>
    <property type="evidence" value="ECO:0007669"/>
    <property type="project" value="UniProtKB-KW"/>
</dbReference>
<dbReference type="GO" id="GO:0007059">
    <property type="term" value="P:chromosome segregation"/>
    <property type="evidence" value="ECO:0007669"/>
    <property type="project" value="UniProtKB-KW"/>
</dbReference>
<keyword evidence="8 15" id="KW-0067">ATP-binding</keyword>
<keyword evidence="6 15" id="KW-0547">Nucleotide-binding</keyword>
<comment type="subcellular location">
    <subcellularLocation>
        <location evidence="1">Cell membrane</location>
        <topology evidence="1">Multi-pass membrane protein</topology>
    </subcellularLocation>
</comment>
<dbReference type="SMART" id="SM00382">
    <property type="entry name" value="AAA"/>
    <property type="match status" value="1"/>
</dbReference>
<dbReference type="KEGG" id="pei:H9L10_04140"/>
<evidence type="ECO:0000256" key="16">
    <source>
        <dbReference type="SAM" id="MobiDB-lite"/>
    </source>
</evidence>
<feature type="transmembrane region" description="Helical" evidence="17">
    <location>
        <begin position="146"/>
        <end position="167"/>
    </location>
</feature>
<organism evidence="19 20">
    <name type="scientific">Phycicoccus endophyticus</name>
    <dbReference type="NCBI Taxonomy" id="1690220"/>
    <lineage>
        <taxon>Bacteria</taxon>
        <taxon>Bacillati</taxon>
        <taxon>Actinomycetota</taxon>
        <taxon>Actinomycetes</taxon>
        <taxon>Micrococcales</taxon>
        <taxon>Intrasporangiaceae</taxon>
        <taxon>Phycicoccus</taxon>
    </lineage>
</organism>
<evidence type="ECO:0000259" key="18">
    <source>
        <dbReference type="PROSITE" id="PS50901"/>
    </source>
</evidence>
<keyword evidence="3" id="KW-1003">Cell membrane</keyword>
<proteinExistence type="inferred from homology"/>
<dbReference type="InterPro" id="IPR003593">
    <property type="entry name" value="AAA+_ATPase"/>
</dbReference>
<keyword evidence="4" id="KW-0132">Cell division</keyword>
<keyword evidence="20" id="KW-1185">Reference proteome</keyword>
<feature type="compositionally biased region" description="Low complexity" evidence="16">
    <location>
        <begin position="293"/>
        <end position="318"/>
    </location>
</feature>
<dbReference type="SUPFAM" id="SSF46785">
    <property type="entry name" value="Winged helix' DNA-binding domain"/>
    <property type="match status" value="1"/>
</dbReference>
<evidence type="ECO:0000313" key="19">
    <source>
        <dbReference type="EMBL" id="QNN50240.1"/>
    </source>
</evidence>
<dbReference type="SMART" id="SM00843">
    <property type="entry name" value="Ftsk_gamma"/>
    <property type="match status" value="1"/>
</dbReference>
<feature type="region of interest" description="Disordered" evidence="16">
    <location>
        <begin position="236"/>
        <end position="330"/>
    </location>
</feature>
<evidence type="ECO:0000256" key="13">
    <source>
        <dbReference type="ARBA" id="ARBA00024986"/>
    </source>
</evidence>
<dbReference type="Gene3D" id="3.40.50.300">
    <property type="entry name" value="P-loop containing nucleotide triphosphate hydrolases"/>
    <property type="match status" value="1"/>
</dbReference>
<comment type="subunit">
    <text evidence="14">Homohexamer. Forms a ring that surrounds DNA.</text>
</comment>
<feature type="compositionally biased region" description="Low complexity" evidence="16">
    <location>
        <begin position="1"/>
        <end position="12"/>
    </location>
</feature>
<keyword evidence="12" id="KW-0131">Cell cycle</keyword>
<evidence type="ECO:0000256" key="15">
    <source>
        <dbReference type="PROSITE-ProRule" id="PRU00289"/>
    </source>
</evidence>
<evidence type="ECO:0000256" key="10">
    <source>
        <dbReference type="ARBA" id="ARBA00023125"/>
    </source>
</evidence>
<feature type="transmembrane region" description="Helical" evidence="17">
    <location>
        <begin position="79"/>
        <end position="97"/>
    </location>
</feature>
<dbReference type="GO" id="GO:0003677">
    <property type="term" value="F:DNA binding"/>
    <property type="evidence" value="ECO:0007669"/>
    <property type="project" value="UniProtKB-KW"/>
</dbReference>
<evidence type="ECO:0000256" key="12">
    <source>
        <dbReference type="ARBA" id="ARBA00023306"/>
    </source>
</evidence>
<dbReference type="PROSITE" id="PS50901">
    <property type="entry name" value="FTSK"/>
    <property type="match status" value="1"/>
</dbReference>
<dbReference type="AlphaFoldDB" id="A0A7G9R3R5"/>
<keyword evidence="10" id="KW-0238">DNA-binding</keyword>
<evidence type="ECO:0000256" key="14">
    <source>
        <dbReference type="ARBA" id="ARBA00025923"/>
    </source>
</evidence>
<dbReference type="InterPro" id="IPR025199">
    <property type="entry name" value="FtsK_4TM"/>
</dbReference>